<keyword evidence="1" id="KW-0812">Transmembrane</keyword>
<proteinExistence type="predicted"/>
<dbReference type="GeneID" id="36579965"/>
<dbReference type="RefSeq" id="XP_024740393.1">
    <property type="nucleotide sequence ID" value="XM_024871883.1"/>
</dbReference>
<protein>
    <submittedName>
        <fullName evidence="2">Uncharacterized protein</fullName>
    </submittedName>
</protein>
<sequence>MGSAKAWPWESDEYTIHTAVAFVVGFSVVMIRSRIRIQPRLHHPFHASRISLLSCRGSYLTRSSSYTSASNPGSFTRAVGCRRAKTATRSPKGRVNQKFCWVFWPPFAPLTSLFMPRR</sequence>
<organism evidence="2 3">
    <name type="scientific">Hyaloscypha bicolor E</name>
    <dbReference type="NCBI Taxonomy" id="1095630"/>
    <lineage>
        <taxon>Eukaryota</taxon>
        <taxon>Fungi</taxon>
        <taxon>Dikarya</taxon>
        <taxon>Ascomycota</taxon>
        <taxon>Pezizomycotina</taxon>
        <taxon>Leotiomycetes</taxon>
        <taxon>Helotiales</taxon>
        <taxon>Hyaloscyphaceae</taxon>
        <taxon>Hyaloscypha</taxon>
        <taxon>Hyaloscypha bicolor</taxon>
    </lineage>
</organism>
<evidence type="ECO:0000256" key="1">
    <source>
        <dbReference type="SAM" id="Phobius"/>
    </source>
</evidence>
<accession>A0A2J6TKE3</accession>
<keyword evidence="1" id="KW-1133">Transmembrane helix</keyword>
<keyword evidence="3" id="KW-1185">Reference proteome</keyword>
<keyword evidence="1" id="KW-0472">Membrane</keyword>
<evidence type="ECO:0000313" key="2">
    <source>
        <dbReference type="EMBL" id="PMD63489.1"/>
    </source>
</evidence>
<feature type="transmembrane region" description="Helical" evidence="1">
    <location>
        <begin position="14"/>
        <end position="31"/>
    </location>
</feature>
<dbReference type="AlphaFoldDB" id="A0A2J6TKE3"/>
<evidence type="ECO:0000313" key="3">
    <source>
        <dbReference type="Proteomes" id="UP000235371"/>
    </source>
</evidence>
<dbReference type="InParanoid" id="A0A2J6TKE3"/>
<dbReference type="Proteomes" id="UP000235371">
    <property type="component" value="Unassembled WGS sequence"/>
</dbReference>
<dbReference type="EMBL" id="KZ613780">
    <property type="protein sequence ID" value="PMD63489.1"/>
    <property type="molecule type" value="Genomic_DNA"/>
</dbReference>
<gene>
    <name evidence="2" type="ORF">K444DRAFT_321378</name>
</gene>
<reference evidence="2 3" key="1">
    <citation type="submission" date="2016-04" db="EMBL/GenBank/DDBJ databases">
        <title>A degradative enzymes factory behind the ericoid mycorrhizal symbiosis.</title>
        <authorList>
            <consortium name="DOE Joint Genome Institute"/>
            <person name="Martino E."/>
            <person name="Morin E."/>
            <person name="Grelet G."/>
            <person name="Kuo A."/>
            <person name="Kohler A."/>
            <person name="Daghino S."/>
            <person name="Barry K."/>
            <person name="Choi C."/>
            <person name="Cichocki N."/>
            <person name="Clum A."/>
            <person name="Copeland A."/>
            <person name="Hainaut M."/>
            <person name="Haridas S."/>
            <person name="Labutti K."/>
            <person name="Lindquist E."/>
            <person name="Lipzen A."/>
            <person name="Khouja H.-R."/>
            <person name="Murat C."/>
            <person name="Ohm R."/>
            <person name="Olson A."/>
            <person name="Spatafora J."/>
            <person name="Veneault-Fourrey C."/>
            <person name="Henrissat B."/>
            <person name="Grigoriev I."/>
            <person name="Martin F."/>
            <person name="Perotto S."/>
        </authorList>
    </citation>
    <scope>NUCLEOTIDE SEQUENCE [LARGE SCALE GENOMIC DNA]</scope>
    <source>
        <strain evidence="2 3">E</strain>
    </source>
</reference>
<name>A0A2J6TKE3_9HELO</name>